<feature type="region of interest" description="Disordered" evidence="1">
    <location>
        <begin position="261"/>
        <end position="289"/>
    </location>
</feature>
<proteinExistence type="predicted"/>
<dbReference type="SMART" id="SM00349">
    <property type="entry name" value="KRAB"/>
    <property type="match status" value="1"/>
</dbReference>
<feature type="region of interest" description="Disordered" evidence="1">
    <location>
        <begin position="459"/>
        <end position="526"/>
    </location>
</feature>
<evidence type="ECO:0000256" key="1">
    <source>
        <dbReference type="SAM" id="MobiDB-lite"/>
    </source>
</evidence>
<dbReference type="PANTHER" id="PTHR46963">
    <property type="entry name" value="SIMILAR TO RIKEN CDNA E130308A19"/>
    <property type="match status" value="1"/>
</dbReference>
<dbReference type="PROSITE" id="PS50805">
    <property type="entry name" value="KRAB"/>
    <property type="match status" value="1"/>
</dbReference>
<feature type="region of interest" description="Disordered" evidence="1">
    <location>
        <begin position="304"/>
        <end position="324"/>
    </location>
</feature>
<organism evidence="3 4">
    <name type="scientific">Hymenochirus boettgeri</name>
    <name type="common">Congo dwarf clawed frog</name>
    <dbReference type="NCBI Taxonomy" id="247094"/>
    <lineage>
        <taxon>Eukaryota</taxon>
        <taxon>Metazoa</taxon>
        <taxon>Chordata</taxon>
        <taxon>Craniata</taxon>
        <taxon>Vertebrata</taxon>
        <taxon>Euteleostomi</taxon>
        <taxon>Amphibia</taxon>
        <taxon>Batrachia</taxon>
        <taxon>Anura</taxon>
        <taxon>Pipoidea</taxon>
        <taxon>Pipidae</taxon>
        <taxon>Pipinae</taxon>
        <taxon>Hymenochirus</taxon>
    </lineage>
</organism>
<dbReference type="InterPro" id="IPR042838">
    <property type="entry name" value="KIAA1958"/>
</dbReference>
<feature type="region of interest" description="Disordered" evidence="1">
    <location>
        <begin position="415"/>
        <end position="439"/>
    </location>
</feature>
<evidence type="ECO:0000313" key="3">
    <source>
        <dbReference type="EMBL" id="KAG8430844.1"/>
    </source>
</evidence>
<dbReference type="EMBL" id="JAACNH010000587">
    <property type="protein sequence ID" value="KAG8430844.1"/>
    <property type="molecule type" value="Genomic_DNA"/>
</dbReference>
<evidence type="ECO:0000313" key="4">
    <source>
        <dbReference type="Proteomes" id="UP000812440"/>
    </source>
</evidence>
<dbReference type="Proteomes" id="UP000812440">
    <property type="component" value="Unassembled WGS sequence"/>
</dbReference>
<dbReference type="OrthoDB" id="5957988at2759"/>
<feature type="compositionally biased region" description="Basic residues" evidence="1">
    <location>
        <begin position="504"/>
        <end position="513"/>
    </location>
</feature>
<reference evidence="3" key="1">
    <citation type="thesis" date="2020" institute="ProQuest LLC" country="789 East Eisenhower Parkway, Ann Arbor, MI, USA">
        <title>Comparative Genomics and Chromosome Evolution.</title>
        <authorList>
            <person name="Mudd A.B."/>
        </authorList>
    </citation>
    <scope>NUCLEOTIDE SEQUENCE</scope>
    <source>
        <strain evidence="3">Female2</strain>
        <tissue evidence="3">Blood</tissue>
    </source>
</reference>
<dbReference type="InterPro" id="IPR036051">
    <property type="entry name" value="KRAB_dom_sf"/>
</dbReference>
<dbReference type="GO" id="GO:0006355">
    <property type="term" value="P:regulation of DNA-templated transcription"/>
    <property type="evidence" value="ECO:0007669"/>
    <property type="project" value="InterPro"/>
</dbReference>
<dbReference type="PANTHER" id="PTHR46963:SF5">
    <property type="entry name" value="GLUTAMINE RICH 1 LIKE 2 KRUPPEL-ASSOCIATED BOX CONTAINING [PROVISIONAL]"/>
    <property type="match status" value="1"/>
</dbReference>
<dbReference type="AlphaFoldDB" id="A0A8T2II62"/>
<dbReference type="InterPro" id="IPR001909">
    <property type="entry name" value="KRAB"/>
</dbReference>
<keyword evidence="4" id="KW-1185">Reference proteome</keyword>
<gene>
    <name evidence="3" type="ORF">GDO86_019900</name>
</gene>
<evidence type="ECO:0000259" key="2">
    <source>
        <dbReference type="PROSITE" id="PS50805"/>
    </source>
</evidence>
<name>A0A8T2II62_9PIPI</name>
<protein>
    <recommendedName>
        <fullName evidence="2">KRAB domain-containing protein</fullName>
    </recommendedName>
</protein>
<comment type="caution">
    <text evidence="3">The sequence shown here is derived from an EMBL/GenBank/DDBJ whole genome shotgun (WGS) entry which is preliminary data.</text>
</comment>
<dbReference type="CDD" id="cd07765">
    <property type="entry name" value="KRAB_A-box"/>
    <property type="match status" value="1"/>
</dbReference>
<sequence length="628" mass="71582">MVPVPGGKMADNKNTMKKTKFDVRIVRSYLRRVGEMRELLEIPVEDLDGHLARFIASHRKQDGTEYEPGTLRGILGSLDRHFERSDFPWSIYRSRDTRFVRTVGAMREKQRYLRALGKGNPPTTPDPLTEEEIRSLYRSGTLGLHSPISLVRTVYLHLHRHLRLRPADQHRLMWGDIALGSDPRGHRYLEYSPPGKPPVRVYDSDAVRAYDKYSRERPERMRRREAPFYLTPRSDRPGPSAWYRSIPMGENRVRGIMRSLKAAARTPQPGNRVPETDETDGEKSDNNQGNLICWEQRDKWIKSEWGPDEESTVKPEEDSEEDGLLPQQVSVTFRDVAACFSAKEWDLLKDCQKELYSNVIRQIHVTLMAMGCTIVNSDVLLKIKDEDIGITDHGQSSTEGVSLSPDLLLRIKNEEIDDWKDEEPPTKEPELDTSTSNIPVFDPDLSMWIFKEEPNLCPSENGSDHVLPNDADEEVHIPPSSPSPFKDPIAEIPTPFTFPETPRPGKRKRRPPQRRSEQTLDTDEDEQLNLLGEFNRSLPSLEDNTDWVPHGRMYQCNLCERSFSDQPSLLRAALPGMGLSCPQCGGTLTQHPSCNRLPCVEMEENIDQTFGFSSHAGGYSHHMEGPVG</sequence>
<dbReference type="Pfam" id="PF01352">
    <property type="entry name" value="KRAB"/>
    <property type="match status" value="1"/>
</dbReference>
<dbReference type="Gene3D" id="6.10.140.140">
    <property type="match status" value="1"/>
</dbReference>
<accession>A0A8T2II62</accession>
<dbReference type="SUPFAM" id="SSF109640">
    <property type="entry name" value="KRAB domain (Kruppel-associated box)"/>
    <property type="match status" value="1"/>
</dbReference>
<feature type="domain" description="KRAB" evidence="2">
    <location>
        <begin position="331"/>
        <end position="402"/>
    </location>
</feature>